<dbReference type="EMBL" id="MHTX01000023">
    <property type="protein sequence ID" value="OHA68061.1"/>
    <property type="molecule type" value="Genomic_DNA"/>
</dbReference>
<dbReference type="AlphaFoldDB" id="A0A1G2R7J6"/>
<feature type="transmembrane region" description="Helical" evidence="1">
    <location>
        <begin position="105"/>
        <end position="127"/>
    </location>
</feature>
<sequence length="128" mass="14989">MAQNIIAQYIEWHFYEAPREILAGWRNFLVFGLNYFSLPVLIKTLFSPWHRYRYEYGKQFDIGRWFEALTFNMMSRGIGAVLRAFLICFGALAETLIFFAGAVIFFFWLLLPFLIGGGFFTGLTLLLF</sequence>
<evidence type="ECO:0000313" key="3">
    <source>
        <dbReference type="Proteomes" id="UP000179258"/>
    </source>
</evidence>
<name>A0A1G2R7J6_9BACT</name>
<evidence type="ECO:0000256" key="1">
    <source>
        <dbReference type="SAM" id="Phobius"/>
    </source>
</evidence>
<keyword evidence="1" id="KW-0812">Transmembrane</keyword>
<proteinExistence type="predicted"/>
<organism evidence="2 3">
    <name type="scientific">Candidatus Wildermuthbacteria bacterium RIFCSPHIGHO2_02_FULL_47_17</name>
    <dbReference type="NCBI Taxonomy" id="1802452"/>
    <lineage>
        <taxon>Bacteria</taxon>
        <taxon>Candidatus Wildermuthiibacteriota</taxon>
    </lineage>
</organism>
<keyword evidence="1" id="KW-0472">Membrane</keyword>
<gene>
    <name evidence="2" type="ORF">A3D59_04210</name>
</gene>
<reference evidence="2 3" key="1">
    <citation type="journal article" date="2016" name="Nat. Commun.">
        <title>Thousands of microbial genomes shed light on interconnected biogeochemical processes in an aquifer system.</title>
        <authorList>
            <person name="Anantharaman K."/>
            <person name="Brown C.T."/>
            <person name="Hug L.A."/>
            <person name="Sharon I."/>
            <person name="Castelle C.J."/>
            <person name="Probst A.J."/>
            <person name="Thomas B.C."/>
            <person name="Singh A."/>
            <person name="Wilkins M.J."/>
            <person name="Karaoz U."/>
            <person name="Brodie E.L."/>
            <person name="Williams K.H."/>
            <person name="Hubbard S.S."/>
            <person name="Banfield J.F."/>
        </authorList>
    </citation>
    <scope>NUCLEOTIDE SEQUENCE [LARGE SCALE GENOMIC DNA]</scope>
</reference>
<evidence type="ECO:0000313" key="2">
    <source>
        <dbReference type="EMBL" id="OHA68061.1"/>
    </source>
</evidence>
<comment type="caution">
    <text evidence="2">The sequence shown here is derived from an EMBL/GenBank/DDBJ whole genome shotgun (WGS) entry which is preliminary data.</text>
</comment>
<dbReference type="Proteomes" id="UP000179258">
    <property type="component" value="Unassembled WGS sequence"/>
</dbReference>
<protein>
    <submittedName>
        <fullName evidence="2">Uncharacterized protein</fullName>
    </submittedName>
</protein>
<feature type="transmembrane region" description="Helical" evidence="1">
    <location>
        <begin position="80"/>
        <end position="99"/>
    </location>
</feature>
<keyword evidence="1" id="KW-1133">Transmembrane helix</keyword>
<accession>A0A1G2R7J6</accession>